<proteinExistence type="predicted"/>
<dbReference type="SUPFAM" id="SSF46785">
    <property type="entry name" value="Winged helix' DNA-binding domain"/>
    <property type="match status" value="1"/>
</dbReference>
<protein>
    <submittedName>
        <fullName evidence="10">CRP-like cAMP-binding protein</fullName>
    </submittedName>
</protein>
<dbReference type="SMART" id="SM00448">
    <property type="entry name" value="REC"/>
    <property type="match status" value="1"/>
</dbReference>
<dbReference type="AlphaFoldDB" id="A0A4R1M3K1"/>
<feature type="domain" description="Response regulatory" evidence="8">
    <location>
        <begin position="9"/>
        <end position="125"/>
    </location>
</feature>
<dbReference type="GO" id="GO:0006355">
    <property type="term" value="P:regulation of DNA-templated transcription"/>
    <property type="evidence" value="ECO:0007669"/>
    <property type="project" value="InterPro"/>
</dbReference>
<dbReference type="InterPro" id="IPR011006">
    <property type="entry name" value="CheY-like_superfamily"/>
</dbReference>
<sequence>MQNSNSNKTVLVIEDHDDIRESIVEILEMAGYHVLSASEGKSGFELALKYLPNIILCDIMMPILDGYGVLYLLGKHEETANIPLIFLTAKAERADIRKAMEMGADDYLIKPFNDMELLNAIESRLRKHSNKRNISILSSSLPEDLESLLEELISLGRKKTYKKKQNIFQELDVPLYLYRVNSGKVRSFLFYEDGRELTTGIYSEGEFFGYEAILLDKKRFDNIETLEETELTLVNKADLENLMHKRHALNMKFIQLLTHKNQLKNERLLSFAYNSVRKRIAEAIVSYAEKFKKDVQDNTCVIRISRDDLASMAGTANETVSRTLADFKEEKLLTKEGNSIHIMDIEALKAIT</sequence>
<dbReference type="Pfam" id="PF13545">
    <property type="entry name" value="HTH_Crp_2"/>
    <property type="match status" value="1"/>
</dbReference>
<gene>
    <name evidence="10" type="ORF">C8N28_0972</name>
</gene>
<keyword evidence="3" id="KW-0805">Transcription regulation</keyword>
<keyword evidence="1 6" id="KW-0597">Phosphoprotein</keyword>
<evidence type="ECO:0000313" key="10">
    <source>
        <dbReference type="EMBL" id="TCK85660.1"/>
    </source>
</evidence>
<evidence type="ECO:0000256" key="5">
    <source>
        <dbReference type="ARBA" id="ARBA00023163"/>
    </source>
</evidence>
<evidence type="ECO:0000256" key="2">
    <source>
        <dbReference type="ARBA" id="ARBA00023012"/>
    </source>
</evidence>
<dbReference type="RefSeq" id="WP_132222035.1">
    <property type="nucleotide sequence ID" value="NZ_SMGO01000001.1"/>
</dbReference>
<dbReference type="InterPro" id="IPR039420">
    <property type="entry name" value="WalR-like"/>
</dbReference>
<keyword evidence="2" id="KW-0902">Two-component regulatory system</keyword>
<keyword evidence="4" id="KW-0238">DNA-binding</keyword>
<evidence type="ECO:0000259" key="9">
    <source>
        <dbReference type="PROSITE" id="PS51063"/>
    </source>
</evidence>
<dbReference type="PANTHER" id="PTHR48111">
    <property type="entry name" value="REGULATOR OF RPOS"/>
    <property type="match status" value="1"/>
</dbReference>
<dbReference type="PROSITE" id="PS50042">
    <property type="entry name" value="CNMP_BINDING_3"/>
    <property type="match status" value="1"/>
</dbReference>
<dbReference type="SUPFAM" id="SSF52172">
    <property type="entry name" value="CheY-like"/>
    <property type="match status" value="1"/>
</dbReference>
<dbReference type="EMBL" id="SMGO01000001">
    <property type="protein sequence ID" value="TCK85660.1"/>
    <property type="molecule type" value="Genomic_DNA"/>
</dbReference>
<evidence type="ECO:0000256" key="6">
    <source>
        <dbReference type="PROSITE-ProRule" id="PRU00169"/>
    </source>
</evidence>
<dbReference type="InterPro" id="IPR000595">
    <property type="entry name" value="cNMP-bd_dom"/>
</dbReference>
<dbReference type="Proteomes" id="UP000294616">
    <property type="component" value="Unassembled WGS sequence"/>
</dbReference>
<accession>A0A4R1M3K1</accession>
<dbReference type="InterPro" id="IPR018490">
    <property type="entry name" value="cNMP-bd_dom_sf"/>
</dbReference>
<dbReference type="Pfam" id="PF00027">
    <property type="entry name" value="cNMP_binding"/>
    <property type="match status" value="1"/>
</dbReference>
<dbReference type="InterPro" id="IPR014710">
    <property type="entry name" value="RmlC-like_jellyroll"/>
</dbReference>
<reference evidence="10 11" key="1">
    <citation type="submission" date="2019-03" db="EMBL/GenBank/DDBJ databases">
        <title>Genomic Encyclopedia of Archaeal and Bacterial Type Strains, Phase II (KMG-II): from individual species to whole genera.</title>
        <authorList>
            <person name="Goeker M."/>
        </authorList>
    </citation>
    <scope>NUCLEOTIDE SEQUENCE [LARGE SCALE GENOMIC DNA]</scope>
    <source>
        <strain evidence="10 11">DSM 22554</strain>
    </source>
</reference>
<dbReference type="InterPro" id="IPR001789">
    <property type="entry name" value="Sig_transdc_resp-reg_receiver"/>
</dbReference>
<dbReference type="SMART" id="SM00419">
    <property type="entry name" value="HTH_CRP"/>
    <property type="match status" value="1"/>
</dbReference>
<dbReference type="InterPro" id="IPR036388">
    <property type="entry name" value="WH-like_DNA-bd_sf"/>
</dbReference>
<evidence type="ECO:0000256" key="1">
    <source>
        <dbReference type="ARBA" id="ARBA00022553"/>
    </source>
</evidence>
<dbReference type="GO" id="GO:0005829">
    <property type="term" value="C:cytosol"/>
    <property type="evidence" value="ECO:0007669"/>
    <property type="project" value="TreeGrafter"/>
</dbReference>
<dbReference type="SUPFAM" id="SSF51206">
    <property type="entry name" value="cAMP-binding domain-like"/>
    <property type="match status" value="1"/>
</dbReference>
<dbReference type="PRINTS" id="PR00034">
    <property type="entry name" value="HTHCRP"/>
</dbReference>
<dbReference type="Gene3D" id="3.40.50.2300">
    <property type="match status" value="1"/>
</dbReference>
<dbReference type="PROSITE" id="PS51063">
    <property type="entry name" value="HTH_CRP_2"/>
    <property type="match status" value="1"/>
</dbReference>
<dbReference type="Gene3D" id="2.60.120.10">
    <property type="entry name" value="Jelly Rolls"/>
    <property type="match status" value="1"/>
</dbReference>
<evidence type="ECO:0000256" key="4">
    <source>
        <dbReference type="ARBA" id="ARBA00023125"/>
    </source>
</evidence>
<dbReference type="SMART" id="SM00100">
    <property type="entry name" value="cNMP"/>
    <property type="match status" value="1"/>
</dbReference>
<feature type="modified residue" description="4-aspartylphosphate" evidence="6">
    <location>
        <position position="58"/>
    </location>
</feature>
<evidence type="ECO:0000313" key="11">
    <source>
        <dbReference type="Proteomes" id="UP000294616"/>
    </source>
</evidence>
<dbReference type="GO" id="GO:0000156">
    <property type="term" value="F:phosphorelay response regulator activity"/>
    <property type="evidence" value="ECO:0007669"/>
    <property type="project" value="TreeGrafter"/>
</dbReference>
<evidence type="ECO:0000259" key="8">
    <source>
        <dbReference type="PROSITE" id="PS50110"/>
    </source>
</evidence>
<feature type="domain" description="HTH crp-type" evidence="9">
    <location>
        <begin position="274"/>
        <end position="346"/>
    </location>
</feature>
<dbReference type="OrthoDB" id="9127033at2"/>
<name>A0A4R1M3K1_9SPHI</name>
<comment type="caution">
    <text evidence="10">The sequence shown here is derived from an EMBL/GenBank/DDBJ whole genome shotgun (WGS) entry which is preliminary data.</text>
</comment>
<dbReference type="InterPro" id="IPR012318">
    <property type="entry name" value="HTH_CRP"/>
</dbReference>
<dbReference type="CDD" id="cd00038">
    <property type="entry name" value="CAP_ED"/>
    <property type="match status" value="1"/>
</dbReference>
<organism evidence="10 11">
    <name type="scientific">Albibacterium bauzanense</name>
    <dbReference type="NCBI Taxonomy" id="653929"/>
    <lineage>
        <taxon>Bacteria</taxon>
        <taxon>Pseudomonadati</taxon>
        <taxon>Bacteroidota</taxon>
        <taxon>Sphingobacteriia</taxon>
        <taxon>Sphingobacteriales</taxon>
        <taxon>Sphingobacteriaceae</taxon>
        <taxon>Albibacterium</taxon>
    </lineage>
</organism>
<evidence type="ECO:0000256" key="3">
    <source>
        <dbReference type="ARBA" id="ARBA00023015"/>
    </source>
</evidence>
<feature type="domain" description="Cyclic nucleotide-binding" evidence="7">
    <location>
        <begin position="146"/>
        <end position="260"/>
    </location>
</feature>
<dbReference type="PANTHER" id="PTHR48111:SF4">
    <property type="entry name" value="DNA-BINDING DUAL TRANSCRIPTIONAL REGULATOR OMPR"/>
    <property type="match status" value="1"/>
</dbReference>
<keyword evidence="11" id="KW-1185">Reference proteome</keyword>
<dbReference type="InterPro" id="IPR036390">
    <property type="entry name" value="WH_DNA-bd_sf"/>
</dbReference>
<dbReference type="Gene3D" id="1.10.10.10">
    <property type="entry name" value="Winged helix-like DNA-binding domain superfamily/Winged helix DNA-binding domain"/>
    <property type="match status" value="1"/>
</dbReference>
<dbReference type="Pfam" id="PF00072">
    <property type="entry name" value="Response_reg"/>
    <property type="match status" value="1"/>
</dbReference>
<dbReference type="GO" id="GO:0032993">
    <property type="term" value="C:protein-DNA complex"/>
    <property type="evidence" value="ECO:0007669"/>
    <property type="project" value="TreeGrafter"/>
</dbReference>
<dbReference type="PROSITE" id="PS50110">
    <property type="entry name" value="RESPONSE_REGULATORY"/>
    <property type="match status" value="1"/>
</dbReference>
<keyword evidence="5" id="KW-0804">Transcription</keyword>
<evidence type="ECO:0000259" key="7">
    <source>
        <dbReference type="PROSITE" id="PS50042"/>
    </source>
</evidence>
<dbReference type="GO" id="GO:0000976">
    <property type="term" value="F:transcription cis-regulatory region binding"/>
    <property type="evidence" value="ECO:0007669"/>
    <property type="project" value="TreeGrafter"/>
</dbReference>